<dbReference type="WBParaSite" id="Gr19_v10_g12311.t1">
    <property type="protein sequence ID" value="Gr19_v10_g12311.t1"/>
    <property type="gene ID" value="Gr19_v10_g12311"/>
</dbReference>
<proteinExistence type="predicted"/>
<keyword evidence="2" id="KW-1185">Reference proteome</keyword>
<evidence type="ECO:0000313" key="3">
    <source>
        <dbReference type="WBParaSite" id="Gr19_v10_g12311.t1"/>
    </source>
</evidence>
<dbReference type="AlphaFoldDB" id="A0A914GY94"/>
<accession>A0A914GY94</accession>
<evidence type="ECO:0000256" key="1">
    <source>
        <dbReference type="SAM" id="MobiDB-lite"/>
    </source>
</evidence>
<protein>
    <submittedName>
        <fullName evidence="3">Uncharacterized protein</fullName>
    </submittedName>
</protein>
<evidence type="ECO:0000313" key="2">
    <source>
        <dbReference type="Proteomes" id="UP000887572"/>
    </source>
</evidence>
<feature type="region of interest" description="Disordered" evidence="1">
    <location>
        <begin position="1"/>
        <end position="73"/>
    </location>
</feature>
<organism evidence="2 3">
    <name type="scientific">Globodera rostochiensis</name>
    <name type="common">Golden nematode worm</name>
    <name type="synonym">Heterodera rostochiensis</name>
    <dbReference type="NCBI Taxonomy" id="31243"/>
    <lineage>
        <taxon>Eukaryota</taxon>
        <taxon>Metazoa</taxon>
        <taxon>Ecdysozoa</taxon>
        <taxon>Nematoda</taxon>
        <taxon>Chromadorea</taxon>
        <taxon>Rhabditida</taxon>
        <taxon>Tylenchina</taxon>
        <taxon>Tylenchomorpha</taxon>
        <taxon>Tylenchoidea</taxon>
        <taxon>Heteroderidae</taxon>
        <taxon>Heteroderinae</taxon>
        <taxon>Globodera</taxon>
    </lineage>
</organism>
<dbReference type="Proteomes" id="UP000887572">
    <property type="component" value="Unplaced"/>
</dbReference>
<reference evidence="3" key="1">
    <citation type="submission" date="2022-11" db="UniProtKB">
        <authorList>
            <consortium name="WormBaseParasite"/>
        </authorList>
    </citation>
    <scope>IDENTIFICATION</scope>
</reference>
<name>A0A914GY94_GLORO</name>
<sequence length="83" mass="9090">MVKTKAAAGGGEFRCGGESKQTDEWLGQPGIGVGRHELKDKSGSSARPHSRNQRPHFLRDSHHPIPFTFLNGHNAKKGNLFDV</sequence>